<protein>
    <submittedName>
        <fullName evidence="1">Uncharacterized protein</fullName>
    </submittedName>
</protein>
<evidence type="ECO:0000313" key="1">
    <source>
        <dbReference type="EMBL" id="OCT80141.1"/>
    </source>
</evidence>
<name>A0A974CX88_XENLA</name>
<evidence type="ECO:0000313" key="2">
    <source>
        <dbReference type="Proteomes" id="UP000694892"/>
    </source>
</evidence>
<dbReference type="AlphaFoldDB" id="A0A974CX88"/>
<organism evidence="1 2">
    <name type="scientific">Xenopus laevis</name>
    <name type="common">African clawed frog</name>
    <dbReference type="NCBI Taxonomy" id="8355"/>
    <lineage>
        <taxon>Eukaryota</taxon>
        <taxon>Metazoa</taxon>
        <taxon>Chordata</taxon>
        <taxon>Craniata</taxon>
        <taxon>Vertebrata</taxon>
        <taxon>Euteleostomi</taxon>
        <taxon>Amphibia</taxon>
        <taxon>Batrachia</taxon>
        <taxon>Anura</taxon>
        <taxon>Pipoidea</taxon>
        <taxon>Pipidae</taxon>
        <taxon>Xenopodinae</taxon>
        <taxon>Xenopus</taxon>
        <taxon>Xenopus</taxon>
    </lineage>
</organism>
<feature type="non-terminal residue" evidence="1">
    <location>
        <position position="144"/>
    </location>
</feature>
<proteinExistence type="predicted"/>
<dbReference type="Proteomes" id="UP000694892">
    <property type="component" value="Chromosome 5L"/>
</dbReference>
<sequence>MHLIIALDSPAASCRWLACIHPSRSSTLREFHEFKTVVIVCWFCHGWVRVSHNPFVPPSSSESEWVGRRDAGLRIVHRLSVRLVGVRRATSYLVRRAAERCLVWTWLRISWTECGVRRDRGESKTMSPTFCNNTAQAAVARTHP</sequence>
<gene>
    <name evidence="1" type="ORF">XELAEV_18026951mg</name>
</gene>
<reference evidence="2" key="1">
    <citation type="journal article" date="2016" name="Nature">
        <title>Genome evolution in the allotetraploid frog Xenopus laevis.</title>
        <authorList>
            <person name="Session A.M."/>
            <person name="Uno Y."/>
            <person name="Kwon T."/>
            <person name="Chapman J.A."/>
            <person name="Toyoda A."/>
            <person name="Takahashi S."/>
            <person name="Fukui A."/>
            <person name="Hikosaka A."/>
            <person name="Suzuki A."/>
            <person name="Kondo M."/>
            <person name="van Heeringen S.J."/>
            <person name="Quigley I."/>
            <person name="Heinz S."/>
            <person name="Ogino H."/>
            <person name="Ochi H."/>
            <person name="Hellsten U."/>
            <person name="Lyons J.B."/>
            <person name="Simakov O."/>
            <person name="Putnam N."/>
            <person name="Stites J."/>
            <person name="Kuroki Y."/>
            <person name="Tanaka T."/>
            <person name="Michiue T."/>
            <person name="Watanabe M."/>
            <person name="Bogdanovic O."/>
            <person name="Lister R."/>
            <person name="Georgiou G."/>
            <person name="Paranjpe S.S."/>
            <person name="van Kruijsbergen I."/>
            <person name="Shu S."/>
            <person name="Carlson J."/>
            <person name="Kinoshita T."/>
            <person name="Ohta Y."/>
            <person name="Mawaribuchi S."/>
            <person name="Jenkins J."/>
            <person name="Grimwood J."/>
            <person name="Schmutz J."/>
            <person name="Mitros T."/>
            <person name="Mozaffari S.V."/>
            <person name="Suzuki Y."/>
            <person name="Haramoto Y."/>
            <person name="Yamamoto T.S."/>
            <person name="Takagi C."/>
            <person name="Heald R."/>
            <person name="Miller K."/>
            <person name="Haudenschild C."/>
            <person name="Kitzman J."/>
            <person name="Nakayama T."/>
            <person name="Izutsu Y."/>
            <person name="Robert J."/>
            <person name="Fortriede J."/>
            <person name="Burns K."/>
            <person name="Lotay V."/>
            <person name="Karimi K."/>
            <person name="Yasuoka Y."/>
            <person name="Dichmann D.S."/>
            <person name="Flajnik M.F."/>
            <person name="Houston D.W."/>
            <person name="Shendure J."/>
            <person name="DuPasquier L."/>
            <person name="Vize P.D."/>
            <person name="Zorn A.M."/>
            <person name="Ito M."/>
            <person name="Marcotte E.M."/>
            <person name="Wallingford J.B."/>
            <person name="Ito Y."/>
            <person name="Asashima M."/>
            <person name="Ueno N."/>
            <person name="Matsuda Y."/>
            <person name="Veenstra G.J."/>
            <person name="Fujiyama A."/>
            <person name="Harland R.M."/>
            <person name="Taira M."/>
            <person name="Rokhsar D.S."/>
        </authorList>
    </citation>
    <scope>NUCLEOTIDE SEQUENCE [LARGE SCALE GENOMIC DNA]</scope>
    <source>
        <strain evidence="2">J</strain>
    </source>
</reference>
<accession>A0A974CX88</accession>
<dbReference type="EMBL" id="CM004474">
    <property type="protein sequence ID" value="OCT80141.1"/>
    <property type="molecule type" value="Genomic_DNA"/>
</dbReference>